<dbReference type="EMBL" id="JACRTK010000001">
    <property type="protein sequence ID" value="MBC8590106.1"/>
    <property type="molecule type" value="Genomic_DNA"/>
</dbReference>
<dbReference type="Proteomes" id="UP000601522">
    <property type="component" value="Unassembled WGS sequence"/>
</dbReference>
<evidence type="ECO:0000256" key="5">
    <source>
        <dbReference type="ARBA" id="ARBA00022989"/>
    </source>
</evidence>
<comment type="caution">
    <text evidence="8">The sequence shown here is derived from an EMBL/GenBank/DDBJ whole genome shotgun (WGS) entry which is preliminary data.</text>
</comment>
<organism evidence="8 9">
    <name type="scientific">Wansuia hejianensis</name>
    <dbReference type="NCBI Taxonomy" id="2763667"/>
    <lineage>
        <taxon>Bacteria</taxon>
        <taxon>Bacillati</taxon>
        <taxon>Bacillota</taxon>
        <taxon>Clostridia</taxon>
        <taxon>Lachnospirales</taxon>
        <taxon>Lachnospiraceae</taxon>
        <taxon>Wansuia</taxon>
    </lineage>
</organism>
<dbReference type="InterPro" id="IPR003370">
    <property type="entry name" value="Chromate_transpt"/>
</dbReference>
<dbReference type="InterPro" id="IPR052518">
    <property type="entry name" value="CHR_Transporter"/>
</dbReference>
<feature type="transmembrane region" description="Helical" evidence="7">
    <location>
        <begin position="119"/>
        <end position="150"/>
    </location>
</feature>
<sequence>MIKFFQLFLSFFKVGAFSFGGGYAMLPLLEEEVIKTHSWMSGAEFIDIFAISEMTPGPIAVNAATFVGYKVAGFLGAMVATLAVILPSFIVISLIYTFISKFKNSPYVDWIFKGIRPVVLGLIAAAGVTVAKTSFMDIKSIIIGAGIFYLVSFKKLNPILGIVGAGILGILLY</sequence>
<dbReference type="Pfam" id="PF02417">
    <property type="entry name" value="Chromate_transp"/>
    <property type="match status" value="1"/>
</dbReference>
<dbReference type="AlphaFoldDB" id="A0A926EYT9"/>
<gene>
    <name evidence="8" type="ORF">H8689_03000</name>
</gene>
<dbReference type="PANTHER" id="PTHR43663">
    <property type="entry name" value="CHROMATE TRANSPORT PROTEIN-RELATED"/>
    <property type="match status" value="1"/>
</dbReference>
<evidence type="ECO:0000256" key="2">
    <source>
        <dbReference type="ARBA" id="ARBA00005262"/>
    </source>
</evidence>
<feature type="transmembrane region" description="Helical" evidence="7">
    <location>
        <begin position="156"/>
        <end position="172"/>
    </location>
</feature>
<comment type="similarity">
    <text evidence="2">Belongs to the chromate ion transporter (CHR) (TC 2.A.51) family.</text>
</comment>
<feature type="transmembrane region" description="Helical" evidence="7">
    <location>
        <begin position="74"/>
        <end position="99"/>
    </location>
</feature>
<comment type="subcellular location">
    <subcellularLocation>
        <location evidence="1">Cell membrane</location>
        <topology evidence="1">Multi-pass membrane protein</topology>
    </subcellularLocation>
</comment>
<evidence type="ECO:0000256" key="6">
    <source>
        <dbReference type="ARBA" id="ARBA00023136"/>
    </source>
</evidence>
<keyword evidence="9" id="KW-1185">Reference proteome</keyword>
<evidence type="ECO:0000256" key="1">
    <source>
        <dbReference type="ARBA" id="ARBA00004651"/>
    </source>
</evidence>
<protein>
    <submittedName>
        <fullName evidence="8">Chromate transporter</fullName>
    </submittedName>
</protein>
<keyword evidence="3" id="KW-1003">Cell membrane</keyword>
<evidence type="ECO:0000256" key="7">
    <source>
        <dbReference type="SAM" id="Phobius"/>
    </source>
</evidence>
<dbReference type="GO" id="GO:0005886">
    <property type="term" value="C:plasma membrane"/>
    <property type="evidence" value="ECO:0007669"/>
    <property type="project" value="UniProtKB-SubCell"/>
</dbReference>
<keyword evidence="4 7" id="KW-0812">Transmembrane</keyword>
<accession>A0A926EYT9</accession>
<name>A0A926EYT9_9FIRM</name>
<keyword evidence="5 7" id="KW-1133">Transmembrane helix</keyword>
<dbReference type="PANTHER" id="PTHR43663:SF1">
    <property type="entry name" value="CHROMATE TRANSPORTER"/>
    <property type="match status" value="1"/>
</dbReference>
<evidence type="ECO:0000313" key="8">
    <source>
        <dbReference type="EMBL" id="MBC8590106.1"/>
    </source>
</evidence>
<dbReference type="RefSeq" id="WP_249322934.1">
    <property type="nucleotide sequence ID" value="NZ_JACRTK010000001.1"/>
</dbReference>
<proteinExistence type="inferred from homology"/>
<evidence type="ECO:0000313" key="9">
    <source>
        <dbReference type="Proteomes" id="UP000601522"/>
    </source>
</evidence>
<keyword evidence="6 7" id="KW-0472">Membrane</keyword>
<dbReference type="GO" id="GO:0015109">
    <property type="term" value="F:chromate transmembrane transporter activity"/>
    <property type="evidence" value="ECO:0007669"/>
    <property type="project" value="InterPro"/>
</dbReference>
<reference evidence="8 9" key="1">
    <citation type="submission" date="2020-08" db="EMBL/GenBank/DDBJ databases">
        <title>Genome public.</title>
        <authorList>
            <person name="Liu C."/>
            <person name="Sun Q."/>
        </authorList>
    </citation>
    <scope>NUCLEOTIDE SEQUENCE [LARGE SCALE GENOMIC DNA]</scope>
    <source>
        <strain evidence="8 9">NSJ-26</strain>
    </source>
</reference>
<evidence type="ECO:0000256" key="3">
    <source>
        <dbReference type="ARBA" id="ARBA00022475"/>
    </source>
</evidence>
<evidence type="ECO:0000256" key="4">
    <source>
        <dbReference type="ARBA" id="ARBA00022692"/>
    </source>
</evidence>